<evidence type="ECO:0000313" key="2">
    <source>
        <dbReference type="Proteomes" id="UP000027138"/>
    </source>
</evidence>
<sequence length="357" mass="40870">MAIAKGEIQIGYERPFAIFDIDLVQLISLEICPLFEELRIISGRIPIAEEVPVVSRLDIDPASLILPVFGFSTYEISSYDFDADVVPLRLFVDRALDMDCISPYWPSLVCFCILSQYLLLSGIDGYGSLRLVRIVEQMARHYTLFSLILPKTFIWLEEHAGDSSSVLGLMGSPLLLQLWAFEKLQMMDSQSDHLMFDYKPRVYIRCHYHLTDDTVEDWTAIFQNLTFKGVRWTCPWWYTEGVTVFSYMLYVPLCGLTMAVTYYPNCVARHYGSYQAIPDYTQFEGGLITQQFLSCIISTWRSCTTVTIFDVAYISSSDLYSSWLQAYSGVGVDSLIARFLLGPGMQMLLSCFFNEMY</sequence>
<proteinExistence type="predicted"/>
<protein>
    <recommendedName>
        <fullName evidence="3">Aminotransferase-like plant mobile domain-containing protein</fullName>
    </recommendedName>
</protein>
<dbReference type="AlphaFoldDB" id="A0A067JTZ5"/>
<gene>
    <name evidence="1" type="ORF">JCGZ_19807</name>
</gene>
<accession>A0A067JTZ5</accession>
<name>A0A067JTZ5_JATCU</name>
<keyword evidence="2" id="KW-1185">Reference proteome</keyword>
<dbReference type="EMBL" id="KK914834">
    <property type="protein sequence ID" value="KDP27446.1"/>
    <property type="molecule type" value="Genomic_DNA"/>
</dbReference>
<evidence type="ECO:0000313" key="1">
    <source>
        <dbReference type="EMBL" id="KDP27446.1"/>
    </source>
</evidence>
<dbReference type="Proteomes" id="UP000027138">
    <property type="component" value="Unassembled WGS sequence"/>
</dbReference>
<reference evidence="1 2" key="1">
    <citation type="journal article" date="2014" name="PLoS ONE">
        <title>Global Analysis of Gene Expression Profiles in Physic Nut (Jatropha curcas L.) Seedlings Exposed to Salt Stress.</title>
        <authorList>
            <person name="Zhang L."/>
            <person name="Zhang C."/>
            <person name="Wu P."/>
            <person name="Chen Y."/>
            <person name="Li M."/>
            <person name="Jiang H."/>
            <person name="Wu G."/>
        </authorList>
    </citation>
    <scope>NUCLEOTIDE SEQUENCE [LARGE SCALE GENOMIC DNA]</scope>
    <source>
        <strain evidence="2">cv. GZQX0401</strain>
        <tissue evidence="1">Young leaves</tissue>
    </source>
</reference>
<organism evidence="1 2">
    <name type="scientific">Jatropha curcas</name>
    <name type="common">Barbados nut</name>
    <dbReference type="NCBI Taxonomy" id="180498"/>
    <lineage>
        <taxon>Eukaryota</taxon>
        <taxon>Viridiplantae</taxon>
        <taxon>Streptophyta</taxon>
        <taxon>Embryophyta</taxon>
        <taxon>Tracheophyta</taxon>
        <taxon>Spermatophyta</taxon>
        <taxon>Magnoliopsida</taxon>
        <taxon>eudicotyledons</taxon>
        <taxon>Gunneridae</taxon>
        <taxon>Pentapetalae</taxon>
        <taxon>rosids</taxon>
        <taxon>fabids</taxon>
        <taxon>Malpighiales</taxon>
        <taxon>Euphorbiaceae</taxon>
        <taxon>Crotonoideae</taxon>
        <taxon>Jatropheae</taxon>
        <taxon>Jatropha</taxon>
    </lineage>
</organism>
<evidence type="ECO:0008006" key="3">
    <source>
        <dbReference type="Google" id="ProtNLM"/>
    </source>
</evidence>